<keyword evidence="4" id="KW-1185">Reference proteome</keyword>
<feature type="chain" id="PRO_5045374825" evidence="1">
    <location>
        <begin position="19"/>
        <end position="692"/>
    </location>
</feature>
<accession>A0ABV1W504</accession>
<evidence type="ECO:0000313" key="4">
    <source>
        <dbReference type="Proteomes" id="UP001458415"/>
    </source>
</evidence>
<name>A0ABV1W504_9ACTN</name>
<evidence type="ECO:0000256" key="1">
    <source>
        <dbReference type="SAM" id="SignalP"/>
    </source>
</evidence>
<dbReference type="Gene3D" id="2.120.10.30">
    <property type="entry name" value="TolB, C-terminal domain"/>
    <property type="match status" value="1"/>
</dbReference>
<dbReference type="InterPro" id="IPR011041">
    <property type="entry name" value="Quinoprot_gluc/sorb_DH_b-prop"/>
</dbReference>
<gene>
    <name evidence="3" type="ORF">ABT317_18030</name>
</gene>
<dbReference type="Proteomes" id="UP001458415">
    <property type="component" value="Unassembled WGS sequence"/>
</dbReference>
<dbReference type="Pfam" id="PF07995">
    <property type="entry name" value="GSDH"/>
    <property type="match status" value="1"/>
</dbReference>
<organism evidence="3 4">
    <name type="scientific">Streptomyces carpinensis</name>
    <dbReference type="NCBI Taxonomy" id="66369"/>
    <lineage>
        <taxon>Bacteria</taxon>
        <taxon>Bacillati</taxon>
        <taxon>Actinomycetota</taxon>
        <taxon>Actinomycetes</taxon>
        <taxon>Kitasatosporales</taxon>
        <taxon>Streptomycetaceae</taxon>
        <taxon>Streptomyces</taxon>
    </lineage>
</organism>
<proteinExistence type="predicted"/>
<dbReference type="SUPFAM" id="SSF50952">
    <property type="entry name" value="Soluble quinoprotein glucose dehydrogenase"/>
    <property type="match status" value="1"/>
</dbReference>
<sequence>MAVSAALALGGLAAPSHADEPAAATAALTDPIPQKPVQSTTGLVLEEFAQFPKSEPVPAPTDPRLMRHARINTINELPDGSGRMATPDLNGTLYLTDPGTATSASGGTPHPYLDVKAAFPHFFSGRGLGQGFGYAAFHPEFGTNGRFYTIHTELASQATETPDFRQAGTPAYHGVITEWTADDPSAAVFHGTHREVLRIAFTGQVHGIQQIDFNPTAKPHDEDYGLLYLAVGDGGQGVGNSEPQNLALPHGKLLRIDPTGRDSANGRYGIPASNPFVGEPGALGEIYAIGMRDPHRFSWDAGGSHRMYLGHIGEHAIESVYEVKAGDNFGWSEREGPFAFDKKATDPCARILPLPADDAQYGYTYPVAAYDHDPGPDWNCRSDVGRAIAGGSVYRGKDAPALRGKYIFGDLVDGRILAADTRDMRRGADLAPLEQLMLFDKSTGKTVTMRDLAGDQRVDLRFGSDRGGGLYIVSKANGKVWKVTGTRTFADCEIGNTPTTHTTGPDNWAPVTPAKWAYTERETIMTEPGVAHPGPRRPFEYAVLTAGPRYSSVTVEAEVRIDTPVEITNRDVILIWDYQSDTRYQYAHLSSDNTIYPHNGMFTVNDADRLRIDDQWNGTFGAPPAIKDAGWHKVRLTHCADTGETAVYLDGSPNPLITATDPVFASGRVGFGSFDNAGRVRHLKVTGTPAGD</sequence>
<dbReference type="PANTHER" id="PTHR19328:SF75">
    <property type="entry name" value="ALDOSE SUGAR DEHYDROGENASE YLII"/>
    <property type="match status" value="1"/>
</dbReference>
<dbReference type="RefSeq" id="WP_244216907.1">
    <property type="nucleotide sequence ID" value="NZ_MUBM01000011.1"/>
</dbReference>
<feature type="signal peptide" evidence="1">
    <location>
        <begin position="1"/>
        <end position="18"/>
    </location>
</feature>
<evidence type="ECO:0000259" key="2">
    <source>
        <dbReference type="Pfam" id="PF07995"/>
    </source>
</evidence>
<evidence type="ECO:0000313" key="3">
    <source>
        <dbReference type="EMBL" id="MER6978843.1"/>
    </source>
</evidence>
<dbReference type="InterPro" id="IPR012938">
    <property type="entry name" value="Glc/Sorbosone_DH"/>
</dbReference>
<reference evidence="3 4" key="1">
    <citation type="submission" date="2024-06" db="EMBL/GenBank/DDBJ databases">
        <title>The Natural Products Discovery Center: Release of the First 8490 Sequenced Strains for Exploring Actinobacteria Biosynthetic Diversity.</title>
        <authorList>
            <person name="Kalkreuter E."/>
            <person name="Kautsar S.A."/>
            <person name="Yang D."/>
            <person name="Bader C.D."/>
            <person name="Teijaro C.N."/>
            <person name="Fluegel L."/>
            <person name="Davis C.M."/>
            <person name="Simpson J.R."/>
            <person name="Lauterbach L."/>
            <person name="Steele A.D."/>
            <person name="Gui C."/>
            <person name="Meng S."/>
            <person name="Li G."/>
            <person name="Viehrig K."/>
            <person name="Ye F."/>
            <person name="Su P."/>
            <person name="Kiefer A.F."/>
            <person name="Nichols A."/>
            <person name="Cepeda A.J."/>
            <person name="Yan W."/>
            <person name="Fan B."/>
            <person name="Jiang Y."/>
            <person name="Adhikari A."/>
            <person name="Zheng C.-J."/>
            <person name="Schuster L."/>
            <person name="Cowan T.M."/>
            <person name="Smanski M.J."/>
            <person name="Chevrette M.G."/>
            <person name="De Carvalho L.P.S."/>
            <person name="Shen B."/>
        </authorList>
    </citation>
    <scope>NUCLEOTIDE SEQUENCE [LARGE SCALE GENOMIC DNA]</scope>
    <source>
        <strain evidence="3 4">NPDC000634</strain>
    </source>
</reference>
<dbReference type="InterPro" id="IPR011042">
    <property type="entry name" value="6-blade_b-propeller_TolB-like"/>
</dbReference>
<dbReference type="EMBL" id="JBEPCU010000284">
    <property type="protein sequence ID" value="MER6978843.1"/>
    <property type="molecule type" value="Genomic_DNA"/>
</dbReference>
<feature type="domain" description="Glucose/Sorbosone dehydrogenase" evidence="2">
    <location>
        <begin position="131"/>
        <end position="422"/>
    </location>
</feature>
<keyword evidence="1" id="KW-0732">Signal</keyword>
<protein>
    <submittedName>
        <fullName evidence="3">PQQ-dependent sugar dehydrogenase</fullName>
    </submittedName>
</protein>
<dbReference type="Gene3D" id="2.60.120.560">
    <property type="entry name" value="Exo-inulinase, domain 1"/>
    <property type="match status" value="1"/>
</dbReference>
<dbReference type="PANTHER" id="PTHR19328">
    <property type="entry name" value="HEDGEHOG-INTERACTING PROTEIN"/>
    <property type="match status" value="1"/>
</dbReference>
<comment type="caution">
    <text evidence="3">The sequence shown here is derived from an EMBL/GenBank/DDBJ whole genome shotgun (WGS) entry which is preliminary data.</text>
</comment>